<dbReference type="PATRIC" id="fig|220754.4.peg.2486"/>
<reference evidence="2 3" key="1">
    <citation type="submission" date="2015-01" db="EMBL/GenBank/DDBJ databases">
        <title>Jeotgalibacillus campisalis genome sequencing.</title>
        <authorList>
            <person name="Goh K.M."/>
            <person name="Chan K.-G."/>
            <person name="Yaakop A.S."/>
            <person name="Ee R."/>
            <person name="Gan H.M."/>
            <person name="Chan C.S."/>
        </authorList>
    </citation>
    <scope>NUCLEOTIDE SEQUENCE [LARGE SCALE GENOMIC DNA]</scope>
    <source>
        <strain evidence="2 3">SF-57</strain>
    </source>
</reference>
<feature type="transmembrane region" description="Helical" evidence="1">
    <location>
        <begin position="133"/>
        <end position="153"/>
    </location>
</feature>
<dbReference type="Proteomes" id="UP000031972">
    <property type="component" value="Unassembled WGS sequence"/>
</dbReference>
<protein>
    <submittedName>
        <fullName evidence="2">Uncharacterized protein</fullName>
    </submittedName>
</protein>
<keyword evidence="1" id="KW-0472">Membrane</keyword>
<sequence length="234" mass="26367">MNKNKRNDVKVAYDMTIVQLGWAAWLIAITLMIFIGIRYFSADKNLGIEGFINFIENPYKIFMLVVGILSVPSFLSYYVKLGVTRKHYFIGTALSSAALSVIFMVIALIIGGIEQLIAPSDVQTFLGVKSSWLFIFIVFSLNIFIYYIAGWMIGAGYYRLGGWGLLFTINGALALIFLMDLLWSRELNTPLHSLLSNYTPENLSLVISFGASFALIAFSLWIIRALTKRVRIKM</sequence>
<evidence type="ECO:0000313" key="3">
    <source>
        <dbReference type="Proteomes" id="UP000031972"/>
    </source>
</evidence>
<keyword evidence="3" id="KW-1185">Reference proteome</keyword>
<proteinExistence type="predicted"/>
<keyword evidence="1" id="KW-0812">Transmembrane</keyword>
<evidence type="ECO:0000313" key="2">
    <source>
        <dbReference type="EMBL" id="KIL47147.1"/>
    </source>
</evidence>
<name>A0A0C2VDZ6_9BACL</name>
<comment type="caution">
    <text evidence="2">The sequence shown here is derived from an EMBL/GenBank/DDBJ whole genome shotgun (WGS) entry which is preliminary data.</text>
</comment>
<accession>A0A0C2VDZ6</accession>
<gene>
    <name evidence="2" type="ORF">KR50_24690</name>
</gene>
<keyword evidence="1" id="KW-1133">Transmembrane helix</keyword>
<organism evidence="2 3">
    <name type="scientific">Jeotgalibacillus campisalis</name>
    <dbReference type="NCBI Taxonomy" id="220754"/>
    <lineage>
        <taxon>Bacteria</taxon>
        <taxon>Bacillati</taxon>
        <taxon>Bacillota</taxon>
        <taxon>Bacilli</taxon>
        <taxon>Bacillales</taxon>
        <taxon>Caryophanaceae</taxon>
        <taxon>Jeotgalibacillus</taxon>
    </lineage>
</organism>
<feature type="transmembrane region" description="Helical" evidence="1">
    <location>
        <begin position="88"/>
        <end position="113"/>
    </location>
</feature>
<evidence type="ECO:0000256" key="1">
    <source>
        <dbReference type="SAM" id="Phobius"/>
    </source>
</evidence>
<feature type="transmembrane region" description="Helical" evidence="1">
    <location>
        <begin position="203"/>
        <end position="223"/>
    </location>
</feature>
<dbReference type="RefSeq" id="WP_041058651.1">
    <property type="nucleotide sequence ID" value="NZ_JXRR01000015.1"/>
</dbReference>
<feature type="transmembrane region" description="Helical" evidence="1">
    <location>
        <begin position="20"/>
        <end position="41"/>
    </location>
</feature>
<feature type="transmembrane region" description="Helical" evidence="1">
    <location>
        <begin position="61"/>
        <end position="79"/>
    </location>
</feature>
<feature type="transmembrane region" description="Helical" evidence="1">
    <location>
        <begin position="160"/>
        <end position="183"/>
    </location>
</feature>
<dbReference type="EMBL" id="JXRR01000015">
    <property type="protein sequence ID" value="KIL47147.1"/>
    <property type="molecule type" value="Genomic_DNA"/>
</dbReference>
<dbReference type="AlphaFoldDB" id="A0A0C2VDZ6"/>
<dbReference type="OrthoDB" id="2388713at2"/>